<evidence type="ECO:0000256" key="11">
    <source>
        <dbReference type="ARBA" id="ARBA00023201"/>
    </source>
</evidence>
<dbReference type="PANTHER" id="PTHR48086:SF3">
    <property type="entry name" value="SODIUM_PROLINE SYMPORTER"/>
    <property type="match status" value="1"/>
</dbReference>
<protein>
    <recommendedName>
        <fullName evidence="14">Sodium/proline symporter</fullName>
    </recommendedName>
    <alternativeName>
        <fullName evidence="14">Proline permease</fullName>
    </alternativeName>
</protein>
<dbReference type="Pfam" id="PF00474">
    <property type="entry name" value="SSF"/>
    <property type="match status" value="1"/>
</dbReference>
<feature type="transmembrane region" description="Helical" evidence="14">
    <location>
        <begin position="449"/>
        <end position="466"/>
    </location>
</feature>
<feature type="transmembrane region" description="Helical" evidence="14">
    <location>
        <begin position="67"/>
        <end position="92"/>
    </location>
</feature>
<feature type="transmembrane region" description="Helical" evidence="14">
    <location>
        <begin position="6"/>
        <end position="24"/>
    </location>
</feature>
<dbReference type="Gene3D" id="1.20.1730.10">
    <property type="entry name" value="Sodium/glucose cotransporter"/>
    <property type="match status" value="1"/>
</dbReference>
<feature type="transmembrane region" description="Helical" evidence="14">
    <location>
        <begin position="237"/>
        <end position="258"/>
    </location>
</feature>
<keyword evidence="10 14" id="KW-0472">Membrane</keyword>
<keyword evidence="7 14" id="KW-1133">Transmembrane helix</keyword>
<evidence type="ECO:0000256" key="4">
    <source>
        <dbReference type="ARBA" id="ARBA00022475"/>
    </source>
</evidence>
<comment type="caution">
    <text evidence="15">The sequence shown here is derived from an EMBL/GenBank/DDBJ whole genome shotgun (WGS) entry which is preliminary data.</text>
</comment>
<comment type="catalytic activity">
    <reaction evidence="12">
        <text>L-proline(in) + Na(+)(in) = L-proline(out) + Na(+)(out)</text>
        <dbReference type="Rhea" id="RHEA:28967"/>
        <dbReference type="ChEBI" id="CHEBI:29101"/>
        <dbReference type="ChEBI" id="CHEBI:60039"/>
    </reaction>
</comment>
<keyword evidence="9 14" id="KW-0406">Ion transport</keyword>
<dbReference type="InterPro" id="IPR038377">
    <property type="entry name" value="Na/Glc_symporter_sf"/>
</dbReference>
<comment type="function">
    <text evidence="14">Catalyzes the sodium-dependent uptake of extracellular L-proline.</text>
</comment>
<keyword evidence="4" id="KW-1003">Cell membrane</keyword>
<feature type="transmembrane region" description="Helical" evidence="14">
    <location>
        <begin position="165"/>
        <end position="187"/>
    </location>
</feature>
<dbReference type="RefSeq" id="WP_142902876.1">
    <property type="nucleotide sequence ID" value="NZ_ML660088.1"/>
</dbReference>
<dbReference type="GO" id="GO:0005886">
    <property type="term" value="C:plasma membrane"/>
    <property type="evidence" value="ECO:0007669"/>
    <property type="project" value="UniProtKB-SubCell"/>
</dbReference>
<dbReference type="InterPro" id="IPR011851">
    <property type="entry name" value="Na/Pro_symporter"/>
</dbReference>
<dbReference type="InterPro" id="IPR050277">
    <property type="entry name" value="Sodium:Solute_Symporter"/>
</dbReference>
<feature type="transmembrane region" description="Helical" evidence="14">
    <location>
        <begin position="396"/>
        <end position="416"/>
    </location>
</feature>
<keyword evidence="8 14" id="KW-0915">Sodium</keyword>
<evidence type="ECO:0000256" key="2">
    <source>
        <dbReference type="ARBA" id="ARBA00006434"/>
    </source>
</evidence>
<dbReference type="PANTHER" id="PTHR48086">
    <property type="entry name" value="SODIUM/PROLINE SYMPORTER-RELATED"/>
    <property type="match status" value="1"/>
</dbReference>
<gene>
    <name evidence="15" type="ORF">FKG94_03870</name>
</gene>
<dbReference type="AlphaFoldDB" id="A0A545U5C3"/>
<sequence>MDTKVVLITLVIYKLVLITIGLWAQRRTKSQEDFFLGGRALGPVVASISYAASAASAWTLLGMSGAAYMLGLSALWIALGVVIGCAINWWWLAPRMMRYSHRHRVLTLTEFLVHTATPDRNPFRPLTVRVASLILLVSFLFYIASQFQGAGNTFATTFDLGMADSILLGGLIIMIYTLLGGFWAVSLTDTLQGLLMVTAAILLPLSALLAVGGFEGFGAGLARFSSADQLSWTGRHTGLLAIGIVVGSLATGTGTFGQPHLLTRFMALRDERAWRQARLLAVGWYATVFAGMCFLGLAGRVLVPAIDNPETIFIHLTSELFPPLVSAIVLAAVLSAIMSTADSMLLVAASAVSYDLGLSKVFPNRRLLISRLAIGVLCLLAIVVAIALPASIFDRVLFAWIAIGAAFGPPVFFRLAGVEVKPGAVFAAMLTGFTLAVVFYLLPNTPGDIAERLLPFCAGLLVLWFGRQTPGMKPAVTDNLVSTK</sequence>
<feature type="transmembrane region" description="Helical" evidence="14">
    <location>
        <begin position="323"/>
        <end position="347"/>
    </location>
</feature>
<keyword evidence="6 14" id="KW-0769">Symport</keyword>
<evidence type="ECO:0000256" key="3">
    <source>
        <dbReference type="ARBA" id="ARBA00022448"/>
    </source>
</evidence>
<dbReference type="GO" id="GO:0015824">
    <property type="term" value="P:proline transport"/>
    <property type="evidence" value="ECO:0007669"/>
    <property type="project" value="UniProtKB-UniRule"/>
</dbReference>
<keyword evidence="3 14" id="KW-0813">Transport</keyword>
<comment type="subcellular location">
    <subcellularLocation>
        <location evidence="14">Cell inner membrane</location>
        <topology evidence="14">Multi-pass membrane protein</topology>
    </subcellularLocation>
    <subcellularLocation>
        <location evidence="1">Cell membrane</location>
        <topology evidence="1">Multi-pass membrane protein</topology>
    </subcellularLocation>
</comment>
<feature type="transmembrane region" description="Helical" evidence="14">
    <location>
        <begin position="126"/>
        <end position="145"/>
    </location>
</feature>
<evidence type="ECO:0000256" key="12">
    <source>
        <dbReference type="ARBA" id="ARBA00033708"/>
    </source>
</evidence>
<organism evidence="15 16">
    <name type="scientific">Exilibacterium tricleocarpae</name>
    <dbReference type="NCBI Taxonomy" id="2591008"/>
    <lineage>
        <taxon>Bacteria</taxon>
        <taxon>Pseudomonadati</taxon>
        <taxon>Pseudomonadota</taxon>
        <taxon>Gammaproteobacteria</taxon>
        <taxon>Cellvibrionales</taxon>
        <taxon>Cellvibrionaceae</taxon>
        <taxon>Exilibacterium</taxon>
    </lineage>
</organism>
<keyword evidence="16" id="KW-1185">Reference proteome</keyword>
<keyword evidence="5 14" id="KW-0812">Transmembrane</keyword>
<dbReference type="OrthoDB" id="9789704at2"/>
<dbReference type="CDD" id="cd11475">
    <property type="entry name" value="SLC5sbd_PutP"/>
    <property type="match status" value="1"/>
</dbReference>
<accession>A0A545U5C3</accession>
<evidence type="ECO:0000313" key="16">
    <source>
        <dbReference type="Proteomes" id="UP000319732"/>
    </source>
</evidence>
<name>A0A545U5C3_9GAMM</name>
<proteinExistence type="inferred from homology"/>
<keyword evidence="14" id="KW-0997">Cell inner membrane</keyword>
<feature type="transmembrane region" description="Helical" evidence="14">
    <location>
        <begin position="368"/>
        <end position="390"/>
    </location>
</feature>
<evidence type="ECO:0000256" key="10">
    <source>
        <dbReference type="ARBA" id="ARBA00023136"/>
    </source>
</evidence>
<feature type="transmembrane region" description="Helical" evidence="14">
    <location>
        <begin position="423"/>
        <end position="443"/>
    </location>
</feature>
<dbReference type="InterPro" id="IPR001734">
    <property type="entry name" value="Na/solute_symporter"/>
</dbReference>
<feature type="transmembrane region" description="Helical" evidence="14">
    <location>
        <begin position="194"/>
        <end position="217"/>
    </location>
</feature>
<dbReference type="GO" id="GO:0005298">
    <property type="term" value="F:proline:sodium symporter activity"/>
    <property type="evidence" value="ECO:0007669"/>
    <property type="project" value="UniProtKB-UniRule"/>
</dbReference>
<feature type="transmembrane region" description="Helical" evidence="14">
    <location>
        <begin position="36"/>
        <end position="61"/>
    </location>
</feature>
<evidence type="ECO:0000256" key="9">
    <source>
        <dbReference type="ARBA" id="ARBA00023065"/>
    </source>
</evidence>
<dbReference type="EMBL" id="VHSG01000005">
    <property type="protein sequence ID" value="TQV84670.1"/>
    <property type="molecule type" value="Genomic_DNA"/>
</dbReference>
<dbReference type="PROSITE" id="PS50283">
    <property type="entry name" value="NA_SOLUT_SYMP_3"/>
    <property type="match status" value="1"/>
</dbReference>
<comment type="similarity">
    <text evidence="2 13">Belongs to the sodium:solute symporter (SSF) (TC 2.A.21) family.</text>
</comment>
<evidence type="ECO:0000256" key="6">
    <source>
        <dbReference type="ARBA" id="ARBA00022847"/>
    </source>
</evidence>
<dbReference type="Proteomes" id="UP000319732">
    <property type="component" value="Unassembled WGS sequence"/>
</dbReference>
<evidence type="ECO:0000256" key="1">
    <source>
        <dbReference type="ARBA" id="ARBA00004651"/>
    </source>
</evidence>
<keyword evidence="14" id="KW-0029">Amino-acid transport</keyword>
<reference evidence="15 16" key="1">
    <citation type="submission" date="2019-06" db="EMBL/GenBank/DDBJ databases">
        <title>Whole genome sequence for Cellvibrionaceae sp. R142.</title>
        <authorList>
            <person name="Wang G."/>
        </authorList>
    </citation>
    <scope>NUCLEOTIDE SEQUENCE [LARGE SCALE GENOMIC DNA]</scope>
    <source>
        <strain evidence="15 16">R142</strain>
    </source>
</reference>
<evidence type="ECO:0000256" key="8">
    <source>
        <dbReference type="ARBA" id="ARBA00023053"/>
    </source>
</evidence>
<evidence type="ECO:0000313" key="15">
    <source>
        <dbReference type="EMBL" id="TQV84670.1"/>
    </source>
</evidence>
<evidence type="ECO:0000256" key="14">
    <source>
        <dbReference type="RuleBase" id="RU366012"/>
    </source>
</evidence>
<keyword evidence="11 14" id="KW-0739">Sodium transport</keyword>
<dbReference type="GO" id="GO:0031402">
    <property type="term" value="F:sodium ion binding"/>
    <property type="evidence" value="ECO:0007669"/>
    <property type="project" value="UniProtKB-UniRule"/>
</dbReference>
<feature type="transmembrane region" description="Helical" evidence="14">
    <location>
        <begin position="279"/>
        <end position="303"/>
    </location>
</feature>
<evidence type="ECO:0000256" key="13">
    <source>
        <dbReference type="RuleBase" id="RU362091"/>
    </source>
</evidence>
<evidence type="ECO:0000256" key="5">
    <source>
        <dbReference type="ARBA" id="ARBA00022692"/>
    </source>
</evidence>
<evidence type="ECO:0000256" key="7">
    <source>
        <dbReference type="ARBA" id="ARBA00022989"/>
    </source>
</evidence>